<feature type="region of interest" description="Disordered" evidence="5">
    <location>
        <begin position="644"/>
        <end position="681"/>
    </location>
</feature>
<feature type="region of interest" description="Disordered" evidence="5">
    <location>
        <begin position="1618"/>
        <end position="1638"/>
    </location>
</feature>
<dbReference type="PANTHER" id="PTHR39490:SF13">
    <property type="entry name" value="FYVE-TYPE DOMAIN-CONTAINING PROTEIN"/>
    <property type="match status" value="1"/>
</dbReference>
<dbReference type="GO" id="GO:0008270">
    <property type="term" value="F:zinc ion binding"/>
    <property type="evidence" value="ECO:0007669"/>
    <property type="project" value="UniProtKB-KW"/>
</dbReference>
<dbReference type="SUPFAM" id="SSF57903">
    <property type="entry name" value="FYVE/PHD zinc finger"/>
    <property type="match status" value="1"/>
</dbReference>
<feature type="compositionally biased region" description="Basic residues" evidence="5">
    <location>
        <begin position="1701"/>
        <end position="1712"/>
    </location>
</feature>
<dbReference type="InterPro" id="IPR000306">
    <property type="entry name" value="Znf_FYVE"/>
</dbReference>
<dbReference type="Proteomes" id="UP001160483">
    <property type="component" value="Unassembled WGS sequence"/>
</dbReference>
<dbReference type="InterPro" id="IPR013083">
    <property type="entry name" value="Znf_RING/FYVE/PHD"/>
</dbReference>
<proteinExistence type="predicted"/>
<feature type="compositionally biased region" description="Low complexity" evidence="5">
    <location>
        <begin position="198"/>
        <end position="211"/>
    </location>
</feature>
<gene>
    <name evidence="7" type="ORF">PBS003_LOCUS7483</name>
</gene>
<feature type="compositionally biased region" description="Basic residues" evidence="5">
    <location>
        <begin position="1664"/>
        <end position="1682"/>
    </location>
</feature>
<feature type="compositionally biased region" description="Basic and acidic residues" evidence="5">
    <location>
        <begin position="555"/>
        <end position="571"/>
    </location>
</feature>
<feature type="compositionally biased region" description="Polar residues" evidence="5">
    <location>
        <begin position="1690"/>
        <end position="1700"/>
    </location>
</feature>
<dbReference type="InterPro" id="IPR011011">
    <property type="entry name" value="Znf_FYVE_PHD"/>
</dbReference>
<dbReference type="CDD" id="cd00065">
    <property type="entry name" value="FYVE_like_SF"/>
    <property type="match status" value="1"/>
</dbReference>
<accession>A0AAU9L803</accession>
<dbReference type="Gene3D" id="3.30.40.10">
    <property type="entry name" value="Zinc/RING finger domain, C3HC4 (zinc finger)"/>
    <property type="match status" value="1"/>
</dbReference>
<keyword evidence="3" id="KW-0862">Zinc</keyword>
<keyword evidence="2 4" id="KW-0863">Zinc-finger</keyword>
<keyword evidence="1" id="KW-0479">Metal-binding</keyword>
<dbReference type="PANTHER" id="PTHR39490">
    <property type="entry name" value="ARRESTIN DOMAIN-CONTAINING PROTEIN D"/>
    <property type="match status" value="1"/>
</dbReference>
<sequence length="1758" mass="194035">MKDPFFGEDDGEFDDLYGNLPSSASFPTVRQKPRNNEMIEGKPITPSGMIFERNSMTSSSVVSGSCVHDRLGSTINNTTEFAAFGKQEKRRNNRGKPVHKRSQEIFDVQWESDVKVVKCGLCKSDFSLVRRRHHCRHCGRIMCSDCSSFLYFELSRRKHRVCSTCKLHLLTEQEAYDRETTRAGDPPTNLFVDSSNVGPPASSSLGLPASPTRTKDNLKARKKQADISRKEQKCKEKLRTQRGVATGPITPTTTRNQSFCDVNQSTVNDAAIFDSEDDGWFTDVPDQQTHSRNSVEVYSEDADLKEPGWRDRIKDTYTITPAIKQTLAFTPTTDNLPAVGFTPSDDISDQFQYDVSKSGCVYDDEISADMPRPKQQTATLTNIDRGVRANGLSGNGYFSDQFQYNDVDGPGLGHDDDHSVGMPRPKQQLTTTRYSYNSTRHKQNQLDFNFTDKNTAHEQGLQARSTLTDFFSATKRWESTAKMEKNEASTNSHIQENQNLTLNGVNSLYSPQNGPRMPAPTVTSLSPGRLTFYGQDADELVVDDSPGYFEATMEKREAHHKKEEEHNEQLARDMAWANSSPQPTVIRPNRSSSDQDSYSIVDLPSHTSDSSIRHQRGDVNGTSTNEKKAKSGFTGVLKRFFKMGSKKSSELPQSSATARQPEKDIADNYTAPVSGASHRDRAITTDSVSGGLLRHTVVKYDGNNREELVRQENSRYTMAPHVDLNPGMGTLLPSQVGGVKQHEKQELDRKHRGTFDELFMSPKDTLAIDDFSVGESGWGARVEVNANVGRERLGATGVARFDQKRPINEAGEFVLGYEPQLIIPSSQSATDSTEAWRESAVLSLLNDKQAATQPEESVLTWSNIRPASGLGTATYAVPTSLQSRAVNGDIIGTSTQNETLATLGSIINGLKYGSASKKLQGQESIDDFFAEFEENNDYVFDAVTGGYVAARIPPPTSMKQLESIELLVPAKVTSRMSDHSYSDPSPVVGTAVATNYGEGEEVDDEVAEIIVGKISSLESELAALKQLIRTRKGCGRNKLSKPRVTRSTANSSVRKENIFDSDSSDGDMGKNGVYASSIRLVVDGESKERPGSKKRLTKPRKDSFADLFEDSPNEQKMFGSATSYEALFQIEPKLTDINKESVSDNDADPLPLIKSRTAKLRRSSWETSNFELFNDPKSEPQLASLKERLGKQLSWWKTRDDLDDTSTSMNDTATSMNEGQLFASLSRLEAKQGSTDKQDVRDDPIDVLFDMSNDRDVAELHGRHGGHDVGGKFTLTLDKNILSSQKSSSEAEANGSPAVIIANMESVAPMSESSASDFYSFDLQGLNAVNNEEKLSINWSKMRKIKRHKPKTPPFSNAGGESSNFDSRAKGILLEPSLFSEDWHPKADHTSPEHAVPTAFPGDASSRWMSVDTMENETVHLSLKAEDVEYQCVHESKHMIESASEAVVTNEKKRGIEPDVFPGHASMNSAPVENAVPSLTANEEVMTGEASGSVEQLPLAASSFVEESTDTNRKTVGKDDATFKTFDKSKDMGLLSTSSQMGQIAQSGKGRENVDKKSLAGNHEAFTFEVQAPKKRSSVDALTTICSVESVSVYSESSPSSQMLSAVDKYTTFAEELSSRTPSIDGSRNDPADTMADDDSMLGTAEVQAFDTDWQQMQVEEKERKKRLQVKQRQARRDKQIRKQGAFTKLVSTTATTHGLSKNKSKRGKKKKKDNEKNDAALSILPHKKSGSSRKYRQDATDNATSTLSEPPRSLTEL</sequence>
<feature type="compositionally biased region" description="Basic and acidic residues" evidence="5">
    <location>
        <begin position="213"/>
        <end position="238"/>
    </location>
</feature>
<evidence type="ECO:0000259" key="6">
    <source>
        <dbReference type="PROSITE" id="PS50178"/>
    </source>
</evidence>
<name>A0AAU9L803_9STRA</name>
<dbReference type="SMART" id="SM00064">
    <property type="entry name" value="FYVE"/>
    <property type="match status" value="1"/>
</dbReference>
<evidence type="ECO:0000256" key="1">
    <source>
        <dbReference type="ARBA" id="ARBA00022723"/>
    </source>
</evidence>
<evidence type="ECO:0000256" key="3">
    <source>
        <dbReference type="ARBA" id="ARBA00022833"/>
    </source>
</evidence>
<dbReference type="EMBL" id="CAKKTJ010000326">
    <property type="protein sequence ID" value="CAH0480869.1"/>
    <property type="molecule type" value="Genomic_DNA"/>
</dbReference>
<feature type="compositionally biased region" description="Basic residues" evidence="5">
    <location>
        <begin position="1726"/>
        <end position="1735"/>
    </location>
</feature>
<feature type="compositionally biased region" description="Polar residues" evidence="5">
    <location>
        <begin position="577"/>
        <end position="598"/>
    </location>
</feature>
<protein>
    <recommendedName>
        <fullName evidence="6">FYVE-type domain-containing protein</fullName>
    </recommendedName>
</protein>
<evidence type="ECO:0000313" key="7">
    <source>
        <dbReference type="EMBL" id="CAH0480869.1"/>
    </source>
</evidence>
<feature type="region of interest" description="Disordered" evidence="5">
    <location>
        <begin position="555"/>
        <end position="629"/>
    </location>
</feature>
<feature type="region of interest" description="Disordered" evidence="5">
    <location>
        <begin position="24"/>
        <end position="48"/>
    </location>
</feature>
<feature type="domain" description="FYVE-type" evidence="6">
    <location>
        <begin position="113"/>
        <end position="170"/>
    </location>
</feature>
<evidence type="ECO:0000313" key="8">
    <source>
        <dbReference type="Proteomes" id="UP001160483"/>
    </source>
</evidence>
<evidence type="ECO:0000256" key="4">
    <source>
        <dbReference type="PROSITE-ProRule" id="PRU00091"/>
    </source>
</evidence>
<feature type="region of interest" description="Disordered" evidence="5">
    <location>
        <begin position="177"/>
        <end position="238"/>
    </location>
</feature>
<evidence type="ECO:0000256" key="2">
    <source>
        <dbReference type="ARBA" id="ARBA00022771"/>
    </source>
</evidence>
<dbReference type="InterPro" id="IPR052113">
    <property type="entry name" value="FYVE-type_Zinc_Finger"/>
</dbReference>
<dbReference type="InterPro" id="IPR017455">
    <property type="entry name" value="Znf_FYVE-rel"/>
</dbReference>
<dbReference type="PROSITE" id="PS50178">
    <property type="entry name" value="ZF_FYVE"/>
    <property type="match status" value="1"/>
</dbReference>
<organism evidence="7 8">
    <name type="scientific">Peronospora belbahrii</name>
    <dbReference type="NCBI Taxonomy" id="622444"/>
    <lineage>
        <taxon>Eukaryota</taxon>
        <taxon>Sar</taxon>
        <taxon>Stramenopiles</taxon>
        <taxon>Oomycota</taxon>
        <taxon>Peronosporomycetes</taxon>
        <taxon>Peronosporales</taxon>
        <taxon>Peronosporaceae</taxon>
        <taxon>Peronospora</taxon>
    </lineage>
</organism>
<dbReference type="Pfam" id="PF01363">
    <property type="entry name" value="FYVE"/>
    <property type="match status" value="1"/>
</dbReference>
<comment type="caution">
    <text evidence="7">The sequence shown here is derived from an EMBL/GenBank/DDBJ whole genome shotgun (WGS) entry which is preliminary data.</text>
</comment>
<feature type="region of interest" description="Disordered" evidence="5">
    <location>
        <begin position="1660"/>
        <end position="1758"/>
    </location>
</feature>
<evidence type="ECO:0000256" key="5">
    <source>
        <dbReference type="SAM" id="MobiDB-lite"/>
    </source>
</evidence>
<reference evidence="7" key="1">
    <citation type="submission" date="2021-11" db="EMBL/GenBank/DDBJ databases">
        <authorList>
            <person name="Islam A."/>
            <person name="Islam S."/>
            <person name="Flora M.S."/>
            <person name="Rahman M."/>
            <person name="Ziaur R.M."/>
            <person name="Epstein J.H."/>
            <person name="Hassan M."/>
            <person name="Klassen M."/>
            <person name="Woodard K."/>
            <person name="Webb A."/>
            <person name="Webby R.J."/>
            <person name="El Zowalaty M.E."/>
        </authorList>
    </citation>
    <scope>NUCLEOTIDE SEQUENCE</scope>
    <source>
        <strain evidence="7">Pbs3</strain>
    </source>
</reference>